<comment type="caution">
    <text evidence="12">The sequence shown here is derived from an EMBL/GenBank/DDBJ whole genome shotgun (WGS) entry which is preliminary data.</text>
</comment>
<evidence type="ECO:0000259" key="11">
    <source>
        <dbReference type="PROSITE" id="PS51746"/>
    </source>
</evidence>
<feature type="region of interest" description="Disordered" evidence="10">
    <location>
        <begin position="1"/>
        <end position="30"/>
    </location>
</feature>
<dbReference type="AlphaFoldDB" id="A0AA88WE11"/>
<feature type="domain" description="PPM-type phosphatase" evidence="11">
    <location>
        <begin position="69"/>
        <end position="422"/>
    </location>
</feature>
<dbReference type="InterPro" id="IPR000222">
    <property type="entry name" value="PP2C_BS"/>
</dbReference>
<comment type="similarity">
    <text evidence="9">Belongs to the PP2C family.</text>
</comment>
<comment type="cofactor">
    <cofactor evidence="1">
        <name>Mn(2+)</name>
        <dbReference type="ChEBI" id="CHEBI:29035"/>
    </cofactor>
</comment>
<keyword evidence="6" id="KW-0460">Magnesium</keyword>
<keyword evidence="5 9" id="KW-0378">Hydrolase</keyword>
<dbReference type="PANTHER" id="PTHR13832">
    <property type="entry name" value="PROTEIN PHOSPHATASE 2C"/>
    <property type="match status" value="1"/>
</dbReference>
<evidence type="ECO:0000256" key="6">
    <source>
        <dbReference type="ARBA" id="ARBA00022842"/>
    </source>
</evidence>
<evidence type="ECO:0000313" key="12">
    <source>
        <dbReference type="EMBL" id="KAK3026021.1"/>
    </source>
</evidence>
<dbReference type="SMART" id="SM00332">
    <property type="entry name" value="PP2Cc"/>
    <property type="match status" value="1"/>
</dbReference>
<dbReference type="Pfam" id="PF00481">
    <property type="entry name" value="PP2C"/>
    <property type="match status" value="1"/>
</dbReference>
<dbReference type="InterPro" id="IPR015655">
    <property type="entry name" value="PP2C"/>
</dbReference>
<evidence type="ECO:0000256" key="1">
    <source>
        <dbReference type="ARBA" id="ARBA00001936"/>
    </source>
</evidence>
<dbReference type="CDD" id="cd00143">
    <property type="entry name" value="PP2Cc"/>
    <property type="match status" value="1"/>
</dbReference>
<keyword evidence="13" id="KW-1185">Reference proteome</keyword>
<evidence type="ECO:0000256" key="10">
    <source>
        <dbReference type="SAM" id="MobiDB-lite"/>
    </source>
</evidence>
<evidence type="ECO:0000256" key="4">
    <source>
        <dbReference type="ARBA" id="ARBA00022723"/>
    </source>
</evidence>
<dbReference type="SUPFAM" id="SSF81606">
    <property type="entry name" value="PP2C-like"/>
    <property type="match status" value="1"/>
</dbReference>
<dbReference type="EMBL" id="JAVXUP010000518">
    <property type="protein sequence ID" value="KAK3026021.1"/>
    <property type="molecule type" value="Genomic_DNA"/>
</dbReference>
<evidence type="ECO:0000256" key="8">
    <source>
        <dbReference type="ARBA" id="ARBA00023211"/>
    </source>
</evidence>
<dbReference type="GO" id="GO:0046872">
    <property type="term" value="F:metal ion binding"/>
    <property type="evidence" value="ECO:0007669"/>
    <property type="project" value="UniProtKB-KW"/>
</dbReference>
<proteinExistence type="inferred from homology"/>
<sequence length="427" mass="46892">MQTNNEIPALLHSSETCNGTSPPVSCSLKRKRPPKIEIPCVLREIPTDIKLTFRHNQPQQDALCSNGSGVAVFAVKGKKMFMEDTHKIVSFSPGNKGFFGVYDGHGGSKAAEFVAENLHKNMFQKLENCLENIAKQEAIREAYLKTDEEFLKLGVSSGACCVTALVEGKKLFISNVGDCRAVICRGGWAEALTKDHRAVEVDERTRIEKNVVSGYVELHRGAWRVHGVLSVSRSIGDAHLKDWVLAEPDTRILALTPDMEYLVLASDGLWEEVGNQEAIDIVKRSCLAGKKPGHKGESETGKVDDEFGCISTSPSPRLRRVLLVKHKKRMGQSPPGYRKAADGGKENEDDFGSENERPPPSKVRRISMVNQMKIMSQPPEQEHSSCKKSPASGGLVAACKELANLAVSRGSFDDVTVMVIDLNHFRG</sequence>
<accession>A0AA88WE11</accession>
<dbReference type="EC" id="3.1.3.16" evidence="3"/>
<evidence type="ECO:0000313" key="13">
    <source>
        <dbReference type="Proteomes" id="UP001188597"/>
    </source>
</evidence>
<dbReference type="InterPro" id="IPR001932">
    <property type="entry name" value="PPM-type_phosphatase-like_dom"/>
</dbReference>
<evidence type="ECO:0000256" key="3">
    <source>
        <dbReference type="ARBA" id="ARBA00013081"/>
    </source>
</evidence>
<dbReference type="Gene3D" id="3.60.40.10">
    <property type="entry name" value="PPM-type phosphatase domain"/>
    <property type="match status" value="1"/>
</dbReference>
<protein>
    <recommendedName>
        <fullName evidence="3">protein-serine/threonine phosphatase</fullName>
        <ecNumber evidence="3">3.1.3.16</ecNumber>
    </recommendedName>
</protein>
<feature type="region of interest" description="Disordered" evidence="10">
    <location>
        <begin position="326"/>
        <end position="364"/>
    </location>
</feature>
<dbReference type="GO" id="GO:0004722">
    <property type="term" value="F:protein serine/threonine phosphatase activity"/>
    <property type="evidence" value="ECO:0007669"/>
    <property type="project" value="UniProtKB-EC"/>
</dbReference>
<reference evidence="12" key="1">
    <citation type="submission" date="2022-12" db="EMBL/GenBank/DDBJ databases">
        <title>Draft genome assemblies for two species of Escallonia (Escalloniales).</title>
        <authorList>
            <person name="Chanderbali A."/>
            <person name="Dervinis C."/>
            <person name="Anghel I."/>
            <person name="Soltis D."/>
            <person name="Soltis P."/>
            <person name="Zapata F."/>
        </authorList>
    </citation>
    <scope>NUCLEOTIDE SEQUENCE</scope>
    <source>
        <strain evidence="12">UCBG64.0493</strain>
        <tissue evidence="12">Leaf</tissue>
    </source>
</reference>
<keyword evidence="7 9" id="KW-0904">Protein phosphatase</keyword>
<keyword evidence="8" id="KW-0464">Manganese</keyword>
<evidence type="ECO:0000256" key="9">
    <source>
        <dbReference type="RuleBase" id="RU003465"/>
    </source>
</evidence>
<keyword evidence="4" id="KW-0479">Metal-binding</keyword>
<evidence type="ECO:0000256" key="5">
    <source>
        <dbReference type="ARBA" id="ARBA00022801"/>
    </source>
</evidence>
<dbReference type="PROSITE" id="PS51746">
    <property type="entry name" value="PPM_2"/>
    <property type="match status" value="1"/>
</dbReference>
<gene>
    <name evidence="12" type="ORF">RJ639_042513</name>
</gene>
<dbReference type="PANTHER" id="PTHR13832:SF667">
    <property type="entry name" value="PROTEIN PHOSPHATASE 2C 14-RELATED"/>
    <property type="match status" value="1"/>
</dbReference>
<dbReference type="PROSITE" id="PS01032">
    <property type="entry name" value="PPM_1"/>
    <property type="match status" value="1"/>
</dbReference>
<comment type="cofactor">
    <cofactor evidence="2">
        <name>Mg(2+)</name>
        <dbReference type="ChEBI" id="CHEBI:18420"/>
    </cofactor>
</comment>
<organism evidence="12 13">
    <name type="scientific">Escallonia herrerae</name>
    <dbReference type="NCBI Taxonomy" id="1293975"/>
    <lineage>
        <taxon>Eukaryota</taxon>
        <taxon>Viridiplantae</taxon>
        <taxon>Streptophyta</taxon>
        <taxon>Embryophyta</taxon>
        <taxon>Tracheophyta</taxon>
        <taxon>Spermatophyta</taxon>
        <taxon>Magnoliopsida</taxon>
        <taxon>eudicotyledons</taxon>
        <taxon>Gunneridae</taxon>
        <taxon>Pentapetalae</taxon>
        <taxon>asterids</taxon>
        <taxon>campanulids</taxon>
        <taxon>Escalloniales</taxon>
        <taxon>Escalloniaceae</taxon>
        <taxon>Escallonia</taxon>
    </lineage>
</organism>
<evidence type="ECO:0000256" key="2">
    <source>
        <dbReference type="ARBA" id="ARBA00001946"/>
    </source>
</evidence>
<name>A0AA88WE11_9ASTE</name>
<dbReference type="Proteomes" id="UP001188597">
    <property type="component" value="Unassembled WGS sequence"/>
</dbReference>
<feature type="compositionally biased region" description="Polar residues" evidence="10">
    <location>
        <begin position="13"/>
        <end position="24"/>
    </location>
</feature>
<dbReference type="InterPro" id="IPR036457">
    <property type="entry name" value="PPM-type-like_dom_sf"/>
</dbReference>
<evidence type="ECO:0000256" key="7">
    <source>
        <dbReference type="ARBA" id="ARBA00022912"/>
    </source>
</evidence>